<dbReference type="NCBIfam" id="TIGR03369">
    <property type="entry name" value="cellulose_bcsE"/>
    <property type="match status" value="1"/>
</dbReference>
<accession>A0ABP6WGW5</accession>
<organism evidence="2 3">
    <name type="scientific">Zobellella aerophila</name>
    <dbReference type="NCBI Taxonomy" id="870480"/>
    <lineage>
        <taxon>Bacteria</taxon>
        <taxon>Pseudomonadati</taxon>
        <taxon>Pseudomonadota</taxon>
        <taxon>Gammaproteobacteria</taxon>
        <taxon>Aeromonadales</taxon>
        <taxon>Aeromonadaceae</taxon>
        <taxon>Zobellella</taxon>
    </lineage>
</organism>
<dbReference type="Proteomes" id="UP001500795">
    <property type="component" value="Unassembled WGS sequence"/>
</dbReference>
<evidence type="ECO:0000313" key="2">
    <source>
        <dbReference type="EMBL" id="GAA3549947.1"/>
    </source>
</evidence>
<dbReference type="Pfam" id="PF10995">
    <property type="entry name" value="CBP_BcsE"/>
    <property type="match status" value="1"/>
</dbReference>
<keyword evidence="3" id="KW-1185">Reference proteome</keyword>
<proteinExistence type="predicted"/>
<gene>
    <name evidence="2" type="primary">bcsE</name>
    <name evidence="2" type="ORF">GCM10022394_32610</name>
</gene>
<dbReference type="RefSeq" id="WP_344959894.1">
    <property type="nucleotide sequence ID" value="NZ_BAABCX010000007.1"/>
</dbReference>
<reference evidence="3" key="1">
    <citation type="journal article" date="2019" name="Int. J. Syst. Evol. Microbiol.">
        <title>The Global Catalogue of Microorganisms (GCM) 10K type strain sequencing project: providing services to taxonomists for standard genome sequencing and annotation.</title>
        <authorList>
            <consortium name="The Broad Institute Genomics Platform"/>
            <consortium name="The Broad Institute Genome Sequencing Center for Infectious Disease"/>
            <person name="Wu L."/>
            <person name="Ma J."/>
        </authorList>
    </citation>
    <scope>NUCLEOTIDE SEQUENCE [LARGE SCALE GENOMIC DNA]</scope>
    <source>
        <strain evidence="3">JCM 17110</strain>
    </source>
</reference>
<protein>
    <recommendedName>
        <fullName evidence="1">Cellulose biosynthesis protein BcsE</fullName>
    </recommendedName>
</protein>
<evidence type="ECO:0000256" key="1">
    <source>
        <dbReference type="NCBIfam" id="TIGR03369"/>
    </source>
</evidence>
<name>A0ABP6WGW5_9GAMM</name>
<sequence length="515" mass="57502">MTSSFPLGIRHLWDELQLLQSSGLYWVHADLQVDALSLCRQAIGSQPASTKAALICAGGAPAEIVEGLGDRGPQTLPLFSLPASWRALLQLREDLMRGLKPRGRLLLLYVPARPWQEAIERAALHDWLSGMSRWLREQDCTLLIVTHGSGGGSLHVALLAEHRTLWGLARLRWLQDKHPYQVAFWFNHGGVSASQQLELVPGENGWQVREDSRQQPQPRNDEHLVLCQQDILEGAPALSVHWRLFDSNQALAGAGQQAQAATLVFALLNSRHIETLAREIHRLRCLRGKGIKLVIREMSASLRNADERLLLACGANLVVPHQVPLSRFLLLLEGVQGQDYVRHVPSDVGTLLDAKRPLRLKGVIGQERFCSSLIELMDHPLLPEDGKGVLVALQPVPGLRAAQSLTLCRIHREGDLATVVDDCLFLFLFSCVINDLDVALEHIFRLPVAGLFRRRRGWHQDLQILDELQKIRRRQPTEWLPIQAGAGGELVSSSSSTGPSRRRPQAIRLPVFREE</sequence>
<dbReference type="EMBL" id="BAABCX010000007">
    <property type="protein sequence ID" value="GAA3549947.1"/>
    <property type="molecule type" value="Genomic_DNA"/>
</dbReference>
<comment type="caution">
    <text evidence="2">The sequence shown here is derived from an EMBL/GenBank/DDBJ whole genome shotgun (WGS) entry which is preliminary data.</text>
</comment>
<dbReference type="InterPro" id="IPR017745">
    <property type="entry name" value="BcsE"/>
</dbReference>
<evidence type="ECO:0000313" key="3">
    <source>
        <dbReference type="Proteomes" id="UP001500795"/>
    </source>
</evidence>